<proteinExistence type="predicted"/>
<dbReference type="EMBL" id="MPOH02000019">
    <property type="protein sequence ID" value="OQD52637.1"/>
    <property type="molecule type" value="Genomic_DNA"/>
</dbReference>
<reference evidence="2 3" key="2">
    <citation type="submission" date="2017-02" db="EMBL/GenBank/DDBJ databases">
        <title>Draft genome sequence of Streptomyces phaeoluteigriseus type strain DSM41896.</title>
        <authorList>
            <person name="Salih T.S."/>
            <person name="Algora Gallardo L."/>
            <person name="Melo Santos T."/>
            <person name="Filgueira Martinez S."/>
            <person name="Herron P.R."/>
        </authorList>
    </citation>
    <scope>NUCLEOTIDE SEQUENCE [LARGE SCALE GENOMIC DNA]</scope>
    <source>
        <strain evidence="2 3">DSM 41896</strain>
    </source>
</reference>
<evidence type="ECO:0000313" key="2">
    <source>
        <dbReference type="EMBL" id="OQD52637.1"/>
    </source>
</evidence>
<organism evidence="2 3">
    <name type="scientific">Streptomyces phaeoluteigriseus</name>
    <dbReference type="NCBI Taxonomy" id="114686"/>
    <lineage>
        <taxon>Bacteria</taxon>
        <taxon>Bacillati</taxon>
        <taxon>Actinomycetota</taxon>
        <taxon>Actinomycetes</taxon>
        <taxon>Kitasatosporales</taxon>
        <taxon>Streptomycetaceae</taxon>
        <taxon>Streptomyces</taxon>
        <taxon>Streptomyces aurantiacus group</taxon>
    </lineage>
</organism>
<name>A0A1V6MK09_9ACTN</name>
<accession>A0A1V6MK09</accession>
<dbReference type="STRING" id="114686.BM536_031315"/>
<protein>
    <submittedName>
        <fullName evidence="2">Uncharacterized protein</fullName>
    </submittedName>
</protein>
<dbReference type="AlphaFoldDB" id="A0A1V6MK09"/>
<evidence type="ECO:0000256" key="1">
    <source>
        <dbReference type="SAM" id="MobiDB-lite"/>
    </source>
</evidence>
<reference evidence="3" key="1">
    <citation type="submission" date="2016-11" db="EMBL/GenBank/DDBJ databases">
        <authorList>
            <person name="Schniete J.K."/>
            <person name="Salih T."/>
            <person name="Algora Gallardo L."/>
            <person name="Martinez Fernandez S."/>
            <person name="Herron P.R."/>
        </authorList>
    </citation>
    <scope>NUCLEOTIDE SEQUENCE [LARGE SCALE GENOMIC DNA]</scope>
    <source>
        <strain evidence="3">DSM 41896</strain>
    </source>
</reference>
<sequence>MFRRSVLRPLRPPTVVQGKTLRETPPTLPPSGTAPRRRLPGPQKSLGPAEAARVLVSSYGDLDPALRTVPRSMHTELTDLTARWLAAGHHPAAVRAHILRHLPGEGTPVHRPGGLLRYLLRDAPPVSGPGNAPALRGPSPGAPAPIAEQPCPERLSVRLAAFRECEGDHSQATPFRPTGEETLCHRCLNFPASARDPDALSPLLTRGAHGRDICVAEGPSCALPHGP</sequence>
<feature type="region of interest" description="Disordered" evidence="1">
    <location>
        <begin position="1"/>
        <end position="49"/>
    </location>
</feature>
<dbReference type="Proteomes" id="UP000184286">
    <property type="component" value="Unassembled WGS sequence"/>
</dbReference>
<gene>
    <name evidence="2" type="ORF">BM536_031315</name>
</gene>
<evidence type="ECO:0000313" key="3">
    <source>
        <dbReference type="Proteomes" id="UP000184286"/>
    </source>
</evidence>
<comment type="caution">
    <text evidence="2">The sequence shown here is derived from an EMBL/GenBank/DDBJ whole genome shotgun (WGS) entry which is preliminary data.</text>
</comment>